<dbReference type="PROSITE" id="PS00135">
    <property type="entry name" value="TRYPSIN_SER"/>
    <property type="match status" value="1"/>
</dbReference>
<evidence type="ECO:0000256" key="7">
    <source>
        <dbReference type="ARBA" id="ARBA00023157"/>
    </source>
</evidence>
<comment type="subcellular location">
    <subcellularLocation>
        <location evidence="1">Secreted</location>
    </subcellularLocation>
</comment>
<dbReference type="Gene3D" id="2.40.10.10">
    <property type="entry name" value="Trypsin-like serine proteases"/>
    <property type="match status" value="1"/>
</dbReference>
<dbReference type="InterPro" id="IPR033116">
    <property type="entry name" value="TRYPSIN_SER"/>
</dbReference>
<dbReference type="GO" id="GO:0004252">
    <property type="term" value="F:serine-type endopeptidase activity"/>
    <property type="evidence" value="ECO:0007669"/>
    <property type="project" value="InterPro"/>
</dbReference>
<dbReference type="AlphaFoldDB" id="Q25101"/>
<dbReference type="Pfam" id="PF00089">
    <property type="entry name" value="Trypsin"/>
    <property type="match status" value="1"/>
</dbReference>
<evidence type="ECO:0000259" key="12">
    <source>
        <dbReference type="PROSITE" id="PS50240"/>
    </source>
</evidence>
<dbReference type="InterPro" id="IPR043504">
    <property type="entry name" value="Peptidase_S1_PA_chymotrypsin"/>
</dbReference>
<reference evidence="13" key="1">
    <citation type="journal article" date="1997" name="Dev. Genes Evol.">
        <title>Transient expression of a novel serine protease in the ectoderm of the ascidian Herdmania momus during development.</title>
        <authorList>
            <person name="Arnold J.M."/>
            <person name="Kennett C."/>
            <person name="Degnan B.M."/>
            <person name="Lavin M.F."/>
        </authorList>
    </citation>
    <scope>NUCLEOTIDE SEQUENCE</scope>
    <source>
        <strain evidence="13">Curvata</strain>
    </source>
</reference>
<feature type="chain" id="PRO_5004203259" evidence="10">
    <location>
        <begin position="20"/>
        <end position="385"/>
    </location>
</feature>
<protein>
    <submittedName>
        <fullName evidence="13">Serine proteinase</fullName>
    </submittedName>
</protein>
<dbReference type="GO" id="GO:0006508">
    <property type="term" value="P:proteolysis"/>
    <property type="evidence" value="ECO:0007669"/>
    <property type="project" value="UniProtKB-KW"/>
</dbReference>
<keyword evidence="3 8" id="KW-0420">Kringle</keyword>
<evidence type="ECO:0000256" key="9">
    <source>
        <dbReference type="RuleBase" id="RU363034"/>
    </source>
</evidence>
<dbReference type="PRINTS" id="PR00018">
    <property type="entry name" value="KRINGLE"/>
</dbReference>
<dbReference type="PROSITE" id="PS00021">
    <property type="entry name" value="KRINGLE_1"/>
    <property type="match status" value="1"/>
</dbReference>
<dbReference type="PANTHER" id="PTHR24264">
    <property type="entry name" value="TRYPSIN-RELATED"/>
    <property type="match status" value="1"/>
</dbReference>
<evidence type="ECO:0000259" key="11">
    <source>
        <dbReference type="PROSITE" id="PS50070"/>
    </source>
</evidence>
<dbReference type="FunFam" id="2.40.10.10:FF:000003">
    <property type="entry name" value="Transmembrane serine protease 3"/>
    <property type="match status" value="1"/>
</dbReference>
<organism evidence="13">
    <name type="scientific">Herdmania momus</name>
    <name type="common">Brown sea squirt</name>
    <name type="synonym">Cynthia momus</name>
    <dbReference type="NCBI Taxonomy" id="7733"/>
    <lineage>
        <taxon>Eukaryota</taxon>
        <taxon>Metazoa</taxon>
        <taxon>Chordata</taxon>
        <taxon>Tunicata</taxon>
        <taxon>Ascidiacea</taxon>
        <taxon>Stolidobranchia</taxon>
        <taxon>Pyuridae</taxon>
        <taxon>Herdmania</taxon>
    </lineage>
</organism>
<dbReference type="PROSITE" id="PS00134">
    <property type="entry name" value="TRYPSIN_HIS"/>
    <property type="match status" value="1"/>
</dbReference>
<evidence type="ECO:0000256" key="10">
    <source>
        <dbReference type="SAM" id="SignalP"/>
    </source>
</evidence>
<keyword evidence="6 9" id="KW-0720">Serine protease</keyword>
<evidence type="ECO:0000256" key="3">
    <source>
        <dbReference type="ARBA" id="ARBA00022572"/>
    </source>
</evidence>
<evidence type="ECO:0000313" key="13">
    <source>
        <dbReference type="EMBL" id="AAB66650.1"/>
    </source>
</evidence>
<feature type="domain" description="Peptidase S1" evidence="12">
    <location>
        <begin position="145"/>
        <end position="383"/>
    </location>
</feature>
<keyword evidence="4 9" id="KW-0645">Protease</keyword>
<evidence type="ECO:0000256" key="5">
    <source>
        <dbReference type="ARBA" id="ARBA00022801"/>
    </source>
</evidence>
<dbReference type="PRINTS" id="PR00722">
    <property type="entry name" value="CHYMOTRYPSIN"/>
</dbReference>
<dbReference type="SUPFAM" id="SSF57440">
    <property type="entry name" value="Kringle-like"/>
    <property type="match status" value="1"/>
</dbReference>
<dbReference type="GO" id="GO:0005615">
    <property type="term" value="C:extracellular space"/>
    <property type="evidence" value="ECO:0007669"/>
    <property type="project" value="TreeGrafter"/>
</dbReference>
<evidence type="ECO:0000256" key="8">
    <source>
        <dbReference type="PROSITE-ProRule" id="PRU00121"/>
    </source>
</evidence>
<keyword evidence="7" id="KW-1015">Disulfide bond</keyword>
<feature type="domain" description="Kringle" evidence="11">
    <location>
        <begin position="28"/>
        <end position="103"/>
    </location>
</feature>
<dbReference type="InterPro" id="IPR001314">
    <property type="entry name" value="Peptidase_S1A"/>
</dbReference>
<dbReference type="InterPro" id="IPR013806">
    <property type="entry name" value="Kringle-like"/>
</dbReference>
<dbReference type="PANTHER" id="PTHR24264:SF83">
    <property type="entry name" value="COMPLEMENT FACTOR I"/>
    <property type="match status" value="1"/>
</dbReference>
<dbReference type="SUPFAM" id="SSF50494">
    <property type="entry name" value="Trypsin-like serine proteases"/>
    <property type="match status" value="1"/>
</dbReference>
<feature type="signal peptide" evidence="10">
    <location>
        <begin position="1"/>
        <end position="19"/>
    </location>
</feature>
<dbReference type="PROSITE" id="PS50240">
    <property type="entry name" value="TRYPSIN_DOM"/>
    <property type="match status" value="1"/>
</dbReference>
<dbReference type="InterPro" id="IPR018056">
    <property type="entry name" value="Kringle_CS"/>
</dbReference>
<dbReference type="EMBL" id="U63517">
    <property type="protein sequence ID" value="AAB66650.1"/>
    <property type="molecule type" value="mRNA"/>
</dbReference>
<dbReference type="Gene3D" id="2.40.20.10">
    <property type="entry name" value="Plasminogen Kringle 4"/>
    <property type="match status" value="1"/>
</dbReference>
<comment type="caution">
    <text evidence="8">Lacks conserved residue(s) required for the propagation of feature annotation.</text>
</comment>
<keyword evidence="10" id="KW-0732">Signal</keyword>
<evidence type="ECO:0000256" key="4">
    <source>
        <dbReference type="ARBA" id="ARBA00022670"/>
    </source>
</evidence>
<evidence type="ECO:0000256" key="6">
    <source>
        <dbReference type="ARBA" id="ARBA00022825"/>
    </source>
</evidence>
<evidence type="ECO:0000256" key="2">
    <source>
        <dbReference type="ARBA" id="ARBA00022525"/>
    </source>
</evidence>
<keyword evidence="5 9" id="KW-0378">Hydrolase</keyword>
<sequence>MKTVFALVIWIIIAGFVESNSECFDIENPESYQGAISRTLGGETCQSWDLQTPHKHKYTSSNYPNSGLAGNNYCRNPDQDWRGPWCYTTNEFMRWDYCDIPICSNPPPVTLPPSIECGKTTEPLSDATKGYDLKQSKAKTNPLHIVGGTTVTHGSIPWQVSLRLKRELRHFCGGSILNRNWILTAAHCIRKPQQPKKYLAILGDYDRIQYDFSEMKVGFRLIFNHEKYNPATFENDITLMKMDTSISIATIFGQSVFPPANKVPAAKSKIIVSGWGDTKGTTQDVKLNQVTLPVMSFKLCKKLYSKVVGAAPVFKTSLCAAYKKGGKDSCQGDSGGPLVQKSKSGNWQVVGIVSWGVGCALERKPSVNTMVSKYIDWIENKMNNF</sequence>
<name>Q25101_HERMO</name>
<dbReference type="InterPro" id="IPR009003">
    <property type="entry name" value="Peptidase_S1_PA"/>
</dbReference>
<dbReference type="SMART" id="SM00020">
    <property type="entry name" value="Tryp_SPc"/>
    <property type="match status" value="1"/>
</dbReference>
<accession>Q25101</accession>
<keyword evidence="2" id="KW-0964">Secreted</keyword>
<proteinExistence type="evidence at transcript level"/>
<dbReference type="PROSITE" id="PS50070">
    <property type="entry name" value="KRINGLE_2"/>
    <property type="match status" value="1"/>
</dbReference>
<dbReference type="InterPro" id="IPR001254">
    <property type="entry name" value="Trypsin_dom"/>
</dbReference>
<dbReference type="CDD" id="cd00190">
    <property type="entry name" value="Tryp_SPc"/>
    <property type="match status" value="1"/>
</dbReference>
<dbReference type="InterPro" id="IPR018114">
    <property type="entry name" value="TRYPSIN_HIS"/>
</dbReference>
<dbReference type="SMART" id="SM00130">
    <property type="entry name" value="KR"/>
    <property type="match status" value="1"/>
</dbReference>
<reference evidence="13" key="2">
    <citation type="submission" date="2016-12" db="EMBL/GenBank/DDBJ databases">
        <authorList>
            <person name="Song W.-J."/>
            <person name="Kurnit D.M."/>
        </authorList>
    </citation>
    <scope>NUCLEOTIDE SEQUENCE</scope>
    <source>
        <strain evidence="13">Curvata</strain>
    </source>
</reference>
<dbReference type="Pfam" id="PF00051">
    <property type="entry name" value="Kringle"/>
    <property type="match status" value="1"/>
</dbReference>
<dbReference type="InterPro" id="IPR038178">
    <property type="entry name" value="Kringle_sf"/>
</dbReference>
<dbReference type="InterPro" id="IPR050127">
    <property type="entry name" value="Serine_Proteases_S1"/>
</dbReference>
<gene>
    <name evidence="13" type="primary">Hmserp1</name>
</gene>
<dbReference type="InterPro" id="IPR000001">
    <property type="entry name" value="Kringle"/>
</dbReference>
<dbReference type="CDD" id="cd00108">
    <property type="entry name" value="KR"/>
    <property type="match status" value="1"/>
</dbReference>
<evidence type="ECO:0000256" key="1">
    <source>
        <dbReference type="ARBA" id="ARBA00004613"/>
    </source>
</evidence>